<proteinExistence type="predicted"/>
<dbReference type="RefSeq" id="WP_290002772.1">
    <property type="nucleotide sequence ID" value="NZ_JAUEPH010000009.1"/>
</dbReference>
<name>A0ABT7YH66_9BACT</name>
<protein>
    <submittedName>
        <fullName evidence="2">Uncharacterized protein</fullName>
    </submittedName>
</protein>
<keyword evidence="3" id="KW-1185">Reference proteome</keyword>
<dbReference type="Proteomes" id="UP001171916">
    <property type="component" value="Unassembled WGS sequence"/>
</dbReference>
<keyword evidence="1" id="KW-0732">Signal</keyword>
<gene>
    <name evidence="2" type="ORF">QVH07_16825</name>
</gene>
<evidence type="ECO:0000313" key="2">
    <source>
        <dbReference type="EMBL" id="MDN3205826.1"/>
    </source>
</evidence>
<evidence type="ECO:0000256" key="1">
    <source>
        <dbReference type="SAM" id="SignalP"/>
    </source>
</evidence>
<sequence length="211" mass="23081">MRKLLFLLLFVPLAVKAQTPEAGELFQIRSVTTSEMNNIDSPVEGTFIYNSDEKVIFFFDGNSWKPNRVSSTIILNREGGNNILPTATNTYFDFPINSSHVQVNQGSTYSVTGNGEIRINEDGIYQLSASLSTSNLPAGNTKFILGVFLNGTLIGYLSRGFVTLPGRDFWGASGTLSYVLSAEDRVRFRYVLNAGGATLNAVFVNASITKL</sequence>
<feature type="signal peptide" evidence="1">
    <location>
        <begin position="1"/>
        <end position="17"/>
    </location>
</feature>
<dbReference type="InterPro" id="IPR008983">
    <property type="entry name" value="Tumour_necrosis_fac-like_dom"/>
</dbReference>
<dbReference type="Gene3D" id="2.60.120.40">
    <property type="match status" value="1"/>
</dbReference>
<accession>A0ABT7YH66</accession>
<organism evidence="2 3">
    <name type="scientific">Algoriphagus sediminis</name>
    <dbReference type="NCBI Taxonomy" id="3057113"/>
    <lineage>
        <taxon>Bacteria</taxon>
        <taxon>Pseudomonadati</taxon>
        <taxon>Bacteroidota</taxon>
        <taxon>Cytophagia</taxon>
        <taxon>Cytophagales</taxon>
        <taxon>Cyclobacteriaceae</taxon>
        <taxon>Algoriphagus</taxon>
    </lineage>
</organism>
<comment type="caution">
    <text evidence="2">The sequence shown here is derived from an EMBL/GenBank/DDBJ whole genome shotgun (WGS) entry which is preliminary data.</text>
</comment>
<dbReference type="EMBL" id="JAUEPH010000009">
    <property type="protein sequence ID" value="MDN3205826.1"/>
    <property type="molecule type" value="Genomic_DNA"/>
</dbReference>
<reference evidence="2" key="1">
    <citation type="submission" date="2023-06" db="EMBL/GenBank/DDBJ databases">
        <title>Robiginitalea aurantiacus sp. nov. and Algoriphagus sediminis sp. nov., isolated from coastal sediment.</title>
        <authorList>
            <person name="Zhou Z.Y."/>
            <person name="An J."/>
            <person name="Jia Y.W."/>
            <person name="Du Z.J."/>
        </authorList>
    </citation>
    <scope>NUCLEOTIDE SEQUENCE</scope>
    <source>
        <strain evidence="2">C2-7</strain>
    </source>
</reference>
<feature type="chain" id="PRO_5047335053" evidence="1">
    <location>
        <begin position="18"/>
        <end position="211"/>
    </location>
</feature>
<evidence type="ECO:0000313" key="3">
    <source>
        <dbReference type="Proteomes" id="UP001171916"/>
    </source>
</evidence>